<proteinExistence type="predicted"/>
<evidence type="ECO:0008006" key="5">
    <source>
        <dbReference type="Google" id="ProtNLM"/>
    </source>
</evidence>
<accession>A0A8S1WKG8</accession>
<sequence length="293" mass="34096">MKRYFKDTQKTTAESNPPMSQRLKRVNSLGILESPFRTNNQKIMLTQSSINKLKNDKFQKFTSQLISIRSQLQRNNLENLDQQSYLQSCYMSNLSSQQSIKSCLNSINNNNPTNIDTNRRSNISISHRNRVHNSSHSVNKFKKSNFRFIEPVQNGRGRKMYENGFTYEGEWEDGLRSGNGTLKDTNQNIIYQGEWLQDHFEGKGRFINQDFQEDQFNLNNFKSFQLVQHQFTMYEGEFRNGQFFGKGVMQFNCGGELYKFVGGFSQDTFHGVGTLLLDDEIILQGKWIYGCIV</sequence>
<feature type="region of interest" description="Disordered" evidence="2">
    <location>
        <begin position="1"/>
        <end position="20"/>
    </location>
</feature>
<protein>
    <recommendedName>
        <fullName evidence="5">MORN motif protein</fullName>
    </recommendedName>
</protein>
<evidence type="ECO:0000256" key="1">
    <source>
        <dbReference type="ARBA" id="ARBA00022737"/>
    </source>
</evidence>
<dbReference type="OMA" id="WIYGCIV"/>
<dbReference type="AlphaFoldDB" id="A0A8S1WKG8"/>
<evidence type="ECO:0000313" key="4">
    <source>
        <dbReference type="Proteomes" id="UP000683925"/>
    </source>
</evidence>
<organism evidence="3 4">
    <name type="scientific">Paramecium octaurelia</name>
    <dbReference type="NCBI Taxonomy" id="43137"/>
    <lineage>
        <taxon>Eukaryota</taxon>
        <taxon>Sar</taxon>
        <taxon>Alveolata</taxon>
        <taxon>Ciliophora</taxon>
        <taxon>Intramacronucleata</taxon>
        <taxon>Oligohymenophorea</taxon>
        <taxon>Peniculida</taxon>
        <taxon>Parameciidae</taxon>
        <taxon>Paramecium</taxon>
    </lineage>
</organism>
<dbReference type="Proteomes" id="UP000683925">
    <property type="component" value="Unassembled WGS sequence"/>
</dbReference>
<dbReference type="Pfam" id="PF02493">
    <property type="entry name" value="MORN"/>
    <property type="match status" value="4"/>
</dbReference>
<dbReference type="SMART" id="SM00698">
    <property type="entry name" value="MORN"/>
    <property type="match status" value="3"/>
</dbReference>
<gene>
    <name evidence="3" type="ORF">POCTA_138.1.T0940143</name>
</gene>
<dbReference type="InterPro" id="IPR003409">
    <property type="entry name" value="MORN"/>
</dbReference>
<dbReference type="PANTHER" id="PTHR23084:SF263">
    <property type="entry name" value="MORN REPEAT-CONTAINING PROTEIN 1"/>
    <property type="match status" value="1"/>
</dbReference>
<keyword evidence="4" id="KW-1185">Reference proteome</keyword>
<comment type="caution">
    <text evidence="3">The sequence shown here is derived from an EMBL/GenBank/DDBJ whole genome shotgun (WGS) entry which is preliminary data.</text>
</comment>
<feature type="compositionally biased region" description="Polar residues" evidence="2">
    <location>
        <begin position="10"/>
        <end position="19"/>
    </location>
</feature>
<dbReference type="OrthoDB" id="298760at2759"/>
<dbReference type="EMBL" id="CAJJDP010000093">
    <property type="protein sequence ID" value="CAD8189177.1"/>
    <property type="molecule type" value="Genomic_DNA"/>
</dbReference>
<dbReference type="PANTHER" id="PTHR23084">
    <property type="entry name" value="PHOSPHATIDYLINOSITOL-4-PHOSPHATE 5-KINASE RELATED"/>
    <property type="match status" value="1"/>
</dbReference>
<name>A0A8S1WKG8_PAROT</name>
<keyword evidence="1" id="KW-0677">Repeat</keyword>
<evidence type="ECO:0000313" key="3">
    <source>
        <dbReference type="EMBL" id="CAD8189177.1"/>
    </source>
</evidence>
<evidence type="ECO:0000256" key="2">
    <source>
        <dbReference type="SAM" id="MobiDB-lite"/>
    </source>
</evidence>
<reference evidence="3" key="1">
    <citation type="submission" date="2021-01" db="EMBL/GenBank/DDBJ databases">
        <authorList>
            <consortium name="Genoscope - CEA"/>
            <person name="William W."/>
        </authorList>
    </citation>
    <scope>NUCLEOTIDE SEQUENCE</scope>
</reference>